<keyword evidence="2" id="KW-1185">Reference proteome</keyword>
<organism evidence="1 2">
    <name type="scientific">Hypholoma sublateritium (strain FD-334 SS-4)</name>
    <dbReference type="NCBI Taxonomy" id="945553"/>
    <lineage>
        <taxon>Eukaryota</taxon>
        <taxon>Fungi</taxon>
        <taxon>Dikarya</taxon>
        <taxon>Basidiomycota</taxon>
        <taxon>Agaricomycotina</taxon>
        <taxon>Agaricomycetes</taxon>
        <taxon>Agaricomycetidae</taxon>
        <taxon>Agaricales</taxon>
        <taxon>Agaricineae</taxon>
        <taxon>Strophariaceae</taxon>
        <taxon>Hypholoma</taxon>
    </lineage>
</organism>
<gene>
    <name evidence="1" type="ORF">HYPSUDRAFT_428766</name>
</gene>
<accession>A0A0D2N6A9</accession>
<evidence type="ECO:0000313" key="1">
    <source>
        <dbReference type="EMBL" id="KJA14664.1"/>
    </source>
</evidence>
<sequence>MWKPQETRLQVILLSTRFRQRLDEWYSAERSTFPAHIGGDSSRNSRHLEQTCDELPMSSRELHSPKISQSRSRLNFIMGACCPCAADGTLFVCGELYTADIMSNDNRAARRLYRDSQVEGTVGAFLLCLPYASKIEQEGIAKRTSMGVYNRV</sequence>
<reference evidence="2" key="1">
    <citation type="submission" date="2014-04" db="EMBL/GenBank/DDBJ databases">
        <title>Evolutionary Origins and Diversification of the Mycorrhizal Mutualists.</title>
        <authorList>
            <consortium name="DOE Joint Genome Institute"/>
            <consortium name="Mycorrhizal Genomics Consortium"/>
            <person name="Kohler A."/>
            <person name="Kuo A."/>
            <person name="Nagy L.G."/>
            <person name="Floudas D."/>
            <person name="Copeland A."/>
            <person name="Barry K.W."/>
            <person name="Cichocki N."/>
            <person name="Veneault-Fourrey C."/>
            <person name="LaButti K."/>
            <person name="Lindquist E.A."/>
            <person name="Lipzen A."/>
            <person name="Lundell T."/>
            <person name="Morin E."/>
            <person name="Murat C."/>
            <person name="Riley R."/>
            <person name="Ohm R."/>
            <person name="Sun H."/>
            <person name="Tunlid A."/>
            <person name="Henrissat B."/>
            <person name="Grigoriev I.V."/>
            <person name="Hibbett D.S."/>
            <person name="Martin F."/>
        </authorList>
    </citation>
    <scope>NUCLEOTIDE SEQUENCE [LARGE SCALE GENOMIC DNA]</scope>
    <source>
        <strain evidence="2">FD-334 SS-4</strain>
    </source>
</reference>
<proteinExistence type="predicted"/>
<dbReference type="EMBL" id="KN817670">
    <property type="protein sequence ID" value="KJA14664.1"/>
    <property type="molecule type" value="Genomic_DNA"/>
</dbReference>
<dbReference type="AlphaFoldDB" id="A0A0D2N6A9"/>
<dbReference type="Proteomes" id="UP000054270">
    <property type="component" value="Unassembled WGS sequence"/>
</dbReference>
<protein>
    <submittedName>
        <fullName evidence="1">Uncharacterized protein</fullName>
    </submittedName>
</protein>
<evidence type="ECO:0000313" key="2">
    <source>
        <dbReference type="Proteomes" id="UP000054270"/>
    </source>
</evidence>
<name>A0A0D2N6A9_HYPSF</name>